<keyword evidence="11" id="KW-1185">Reference proteome</keyword>
<proteinExistence type="inferred from homology"/>
<organism evidence="10 11">
    <name type="scientific">Pterulicium gracile</name>
    <dbReference type="NCBI Taxonomy" id="1884261"/>
    <lineage>
        <taxon>Eukaryota</taxon>
        <taxon>Fungi</taxon>
        <taxon>Dikarya</taxon>
        <taxon>Basidiomycota</taxon>
        <taxon>Agaricomycotina</taxon>
        <taxon>Agaricomycetes</taxon>
        <taxon>Agaricomycetidae</taxon>
        <taxon>Agaricales</taxon>
        <taxon>Pleurotineae</taxon>
        <taxon>Pterulaceae</taxon>
        <taxon>Pterulicium</taxon>
    </lineage>
</organism>
<feature type="repeat" description="Solcar" evidence="8">
    <location>
        <begin position="4"/>
        <end position="87"/>
    </location>
</feature>
<evidence type="ECO:0000256" key="1">
    <source>
        <dbReference type="ARBA" id="ARBA00004141"/>
    </source>
</evidence>
<dbReference type="Proteomes" id="UP000305067">
    <property type="component" value="Unassembled WGS sequence"/>
</dbReference>
<dbReference type="InterPro" id="IPR018108">
    <property type="entry name" value="MCP_transmembrane"/>
</dbReference>
<evidence type="ECO:0000256" key="6">
    <source>
        <dbReference type="ARBA" id="ARBA00022989"/>
    </source>
</evidence>
<evidence type="ECO:0000256" key="2">
    <source>
        <dbReference type="ARBA" id="ARBA00006375"/>
    </source>
</evidence>
<keyword evidence="3 9" id="KW-0813">Transport</keyword>
<keyword evidence="5" id="KW-0677">Repeat</keyword>
<dbReference type="PROSITE" id="PS50920">
    <property type="entry name" value="SOLCAR"/>
    <property type="match status" value="3"/>
</dbReference>
<dbReference type="Gene3D" id="1.50.40.10">
    <property type="entry name" value="Mitochondrial carrier domain"/>
    <property type="match status" value="1"/>
</dbReference>
<dbReference type="AlphaFoldDB" id="A0A5C3R5H9"/>
<dbReference type="EMBL" id="ML178815">
    <property type="protein sequence ID" value="TFL06324.1"/>
    <property type="molecule type" value="Genomic_DNA"/>
</dbReference>
<evidence type="ECO:0000256" key="5">
    <source>
        <dbReference type="ARBA" id="ARBA00022737"/>
    </source>
</evidence>
<dbReference type="InterPro" id="IPR023395">
    <property type="entry name" value="MCP_dom_sf"/>
</dbReference>
<dbReference type="STRING" id="1884261.A0A5C3R5H9"/>
<comment type="similarity">
    <text evidence="2 9">Belongs to the mitochondrial carrier (TC 2.A.29) family.</text>
</comment>
<name>A0A5C3R5H9_9AGAR</name>
<dbReference type="SUPFAM" id="SSF103506">
    <property type="entry name" value="Mitochondrial carrier"/>
    <property type="match status" value="1"/>
</dbReference>
<accession>A0A5C3R5H9</accession>
<evidence type="ECO:0000256" key="9">
    <source>
        <dbReference type="RuleBase" id="RU000488"/>
    </source>
</evidence>
<feature type="repeat" description="Solcar" evidence="8">
    <location>
        <begin position="201"/>
        <end position="284"/>
    </location>
</feature>
<evidence type="ECO:0000313" key="11">
    <source>
        <dbReference type="Proteomes" id="UP000305067"/>
    </source>
</evidence>
<evidence type="ECO:0000256" key="7">
    <source>
        <dbReference type="ARBA" id="ARBA00023136"/>
    </source>
</evidence>
<evidence type="ECO:0000256" key="8">
    <source>
        <dbReference type="PROSITE-ProRule" id="PRU00282"/>
    </source>
</evidence>
<dbReference type="Pfam" id="PF00153">
    <property type="entry name" value="Mito_carr"/>
    <property type="match status" value="3"/>
</dbReference>
<evidence type="ECO:0000256" key="3">
    <source>
        <dbReference type="ARBA" id="ARBA00022448"/>
    </source>
</evidence>
<keyword evidence="7 8" id="KW-0472">Membrane</keyword>
<evidence type="ECO:0000313" key="10">
    <source>
        <dbReference type="EMBL" id="TFL06324.1"/>
    </source>
</evidence>
<sequence>MTSYPFWLGGVAASLAASCTHPLDLAKVRMQTLSPTIAARPSTFSTIKYAIRESGVRSLYTGLSASLMRQMSYSLVRIGTYESLKSRMSQDGNKPTAARLLLAACLAGALGGLAGNPADIILVRMTSDSVRPPDQRYGYRNAIAGLASLIRDEGAKGLARGLGTNTARAVLMNASQVGSYDVFKGFLLSRNIPFTNSKFKDSFGLHVAASTLAGTFATTVCSPADVLRSRVMSSSCNSGILEILKSSLREEGPRFLFKGWTPAFIRLAPNTVLLFVFYEQIKLAWAKTMTS</sequence>
<dbReference type="OrthoDB" id="448427at2759"/>
<gene>
    <name evidence="10" type="ORF">BDV98DRAFT_559222</name>
</gene>
<dbReference type="PANTHER" id="PTHR45618">
    <property type="entry name" value="MITOCHONDRIAL DICARBOXYLATE CARRIER-RELATED"/>
    <property type="match status" value="1"/>
</dbReference>
<evidence type="ECO:0000256" key="4">
    <source>
        <dbReference type="ARBA" id="ARBA00022692"/>
    </source>
</evidence>
<keyword evidence="4 8" id="KW-0812">Transmembrane</keyword>
<feature type="repeat" description="Solcar" evidence="8">
    <location>
        <begin position="95"/>
        <end position="186"/>
    </location>
</feature>
<comment type="subcellular location">
    <subcellularLocation>
        <location evidence="1">Membrane</location>
        <topology evidence="1">Multi-pass membrane protein</topology>
    </subcellularLocation>
</comment>
<reference evidence="10 11" key="1">
    <citation type="journal article" date="2019" name="Nat. Ecol. Evol.">
        <title>Megaphylogeny resolves global patterns of mushroom evolution.</title>
        <authorList>
            <person name="Varga T."/>
            <person name="Krizsan K."/>
            <person name="Foldi C."/>
            <person name="Dima B."/>
            <person name="Sanchez-Garcia M."/>
            <person name="Sanchez-Ramirez S."/>
            <person name="Szollosi G.J."/>
            <person name="Szarkandi J.G."/>
            <person name="Papp V."/>
            <person name="Albert L."/>
            <person name="Andreopoulos W."/>
            <person name="Angelini C."/>
            <person name="Antonin V."/>
            <person name="Barry K.W."/>
            <person name="Bougher N.L."/>
            <person name="Buchanan P."/>
            <person name="Buyck B."/>
            <person name="Bense V."/>
            <person name="Catcheside P."/>
            <person name="Chovatia M."/>
            <person name="Cooper J."/>
            <person name="Damon W."/>
            <person name="Desjardin D."/>
            <person name="Finy P."/>
            <person name="Geml J."/>
            <person name="Haridas S."/>
            <person name="Hughes K."/>
            <person name="Justo A."/>
            <person name="Karasinski D."/>
            <person name="Kautmanova I."/>
            <person name="Kiss B."/>
            <person name="Kocsube S."/>
            <person name="Kotiranta H."/>
            <person name="LaButti K.M."/>
            <person name="Lechner B.E."/>
            <person name="Liimatainen K."/>
            <person name="Lipzen A."/>
            <person name="Lukacs Z."/>
            <person name="Mihaltcheva S."/>
            <person name="Morgado L.N."/>
            <person name="Niskanen T."/>
            <person name="Noordeloos M.E."/>
            <person name="Ohm R.A."/>
            <person name="Ortiz-Santana B."/>
            <person name="Ovrebo C."/>
            <person name="Racz N."/>
            <person name="Riley R."/>
            <person name="Savchenko A."/>
            <person name="Shiryaev A."/>
            <person name="Soop K."/>
            <person name="Spirin V."/>
            <person name="Szebenyi C."/>
            <person name="Tomsovsky M."/>
            <person name="Tulloss R.E."/>
            <person name="Uehling J."/>
            <person name="Grigoriev I.V."/>
            <person name="Vagvolgyi C."/>
            <person name="Papp T."/>
            <person name="Martin F.M."/>
            <person name="Miettinen O."/>
            <person name="Hibbett D.S."/>
            <person name="Nagy L.G."/>
        </authorList>
    </citation>
    <scope>NUCLEOTIDE SEQUENCE [LARGE SCALE GENOMIC DNA]</scope>
    <source>
        <strain evidence="10 11">CBS 309.79</strain>
    </source>
</reference>
<protein>
    <submittedName>
        <fullName evidence="10">Mitochondrial carrier</fullName>
    </submittedName>
</protein>
<dbReference type="InterPro" id="IPR050391">
    <property type="entry name" value="Mito_Metabolite_Transporter"/>
</dbReference>
<keyword evidence="6" id="KW-1133">Transmembrane helix</keyword>
<dbReference type="GO" id="GO:0016020">
    <property type="term" value="C:membrane"/>
    <property type="evidence" value="ECO:0007669"/>
    <property type="project" value="UniProtKB-SubCell"/>
</dbReference>